<comment type="caution">
    <text evidence="1">The sequence shown here is derived from an EMBL/GenBank/DDBJ whole genome shotgun (WGS) entry which is preliminary data.</text>
</comment>
<organism evidence="1 2">
    <name type="scientific">Haemophilus influenzae</name>
    <dbReference type="NCBI Taxonomy" id="727"/>
    <lineage>
        <taxon>Bacteria</taxon>
        <taxon>Pseudomonadati</taxon>
        <taxon>Pseudomonadota</taxon>
        <taxon>Gammaproteobacteria</taxon>
        <taxon>Pasteurellales</taxon>
        <taxon>Pasteurellaceae</taxon>
        <taxon>Haemophilus</taxon>
    </lineage>
</organism>
<proteinExistence type="predicted"/>
<dbReference type="Proteomes" id="UP000050700">
    <property type="component" value="Unassembled WGS sequence"/>
</dbReference>
<name>A0A158SV82_HAEIF</name>
<evidence type="ECO:0000313" key="1">
    <source>
        <dbReference type="EMBL" id="KIS34776.1"/>
    </source>
</evidence>
<sequence>MFKNGIFKTIKNKMKGHYETLKRGTQGEIIISLFLLD</sequence>
<evidence type="ECO:0000313" key="2">
    <source>
        <dbReference type="Proteomes" id="UP000050700"/>
    </source>
</evidence>
<dbReference type="AlphaFoldDB" id="A0A158SV82"/>
<accession>A0A158SV82</accession>
<dbReference type="EMBL" id="JMQP01000002">
    <property type="protein sequence ID" value="KIS34776.1"/>
    <property type="molecule type" value="Genomic_DNA"/>
</dbReference>
<dbReference type="PATRIC" id="fig|727.582.peg.333"/>
<reference evidence="1 2" key="1">
    <citation type="submission" date="2014-05" db="EMBL/GenBank/DDBJ databases">
        <title>Methylome analysis of the phasevarions of Haemophilus influenzae.</title>
        <authorList>
            <person name="Atack J.M."/>
            <person name="Fox K.L."/>
            <person name="Power P.M."/>
            <person name="Clark T."/>
            <person name="Jurcisek J."/>
            <person name="Korlach J."/>
            <person name="Bakaletz L.O."/>
            <person name="Jennings M.P."/>
        </authorList>
    </citation>
    <scope>NUCLEOTIDE SEQUENCE [LARGE SCALE GENOMIC DNA]</scope>
    <source>
        <strain evidence="1 2">1209</strain>
    </source>
</reference>
<gene>
    <name evidence="1" type="ORF">NTHI1209_00378</name>
</gene>
<protein>
    <submittedName>
        <fullName evidence="1">Uncharacterized protein</fullName>
    </submittedName>
</protein>